<dbReference type="AlphaFoldDB" id="A0A4Q2D7S9"/>
<dbReference type="InterPro" id="IPR056884">
    <property type="entry name" value="NPHP3-like_N"/>
</dbReference>
<sequence>MKARPNSGKTYINPCRLRSIHPPQYHMARILDGAHDIHLENTTFIATKNYVVHNAAFSTSPLKELEPRISAGAMHNSLERCDAPKCHPETRVAVQEELFSWIVEGDNDPEPKKITWVTGPAGTGKTAIMGTLADRCHKGGLLAGCFFFSSTSTSSNRRTSTALIPTLAYQLSQHDESLKGVIANALEGDPIIFKKDLRAQMETLVLKPLREVQQWIDFSSWPKVIIIDGLDECEAEQFHYVKAVPGRKPAEQRTNQDAQEEILKVLEEARSDPAFPFRILVASRPERVFRLFFDPAQRTVPFASVVLDEKYNPDTDIALFLEAKFKEIRRKYRLAASWPPQNAIPTLVKNASGQFVYASTVVRFISEGRNGNPQVLLDIALRLKPTGTATVNPFAHLDALYSQILCSSPDPDLVVSWLWFMKIWAGQDDRDDKPPPAHFVNFMLETFEGEADHLLGDVHSLVKVPPLEDLQAPYDFYHKTLFDFLDDIYRSGPFYLVYTLRCNFFWEKYLAVIRDERWRVKDDNFRRGSAHNDLLSRYFHFHPFSSMPPLSRGSANFDVPAAGVEWWYHMARIFDGAHDVHLEHTTFITAKNYVVHHAAFSTSPLKELETRISAGAMHNSLERCDAPKCHPETRVAVQEELFSWIVEGDNDPEPKRITWVTGPAGTGKTAIMGTLADRCHKGGLLAACFFFSSTSTSSDRRTSTALIPTLAYQLSQHDESLKGAMLNALEGDPIIFKKNMRAQMETLVLKPLREVQERIEPSSWPKVIIIDGLDECEAEQFHHVKAVPDRKPAEPRTKQDAQEEILKVLEEAQSNPAFPFRILVASRPERIFRLFFDPEQRNMPFASVVLDEKYKPNADITLFLEAKFKEIRRKYKLTTSWPPKTAIPTLVKNASGQFVYASTVVRFLSEARNGNPHVLLNIALKLKATDTGVNPFAHLDALYTQILRSSPDPKLVVKWLWFTNIWILNTGKPAAAHLVNFILETFEGEADHLLGDVHSLVKVPPLEDLQAPYAFYHKSLFDFLDDISRSGPFYLGYRLRSDFVCEKYMAVVRDKCFKLGEADQSLLSHYFHFRLFPPAPFYMTGPSMSDFDLPAANVEWWVRATAFHRNSQSLDYAFNVPMVPVHAAMQAMAKYHPAGL</sequence>
<comment type="caution">
    <text evidence="3">The sequence shown here is derived from an EMBL/GenBank/DDBJ whole genome shotgun (WGS) entry which is preliminary data.</text>
</comment>
<dbReference type="SUPFAM" id="SSF52540">
    <property type="entry name" value="P-loop containing nucleoside triphosphate hydrolases"/>
    <property type="match status" value="2"/>
</dbReference>
<dbReference type="EMBL" id="SDEE01000568">
    <property type="protein sequence ID" value="RXW15299.1"/>
    <property type="molecule type" value="Genomic_DNA"/>
</dbReference>
<keyword evidence="1" id="KW-0677">Repeat</keyword>
<reference evidence="3 4" key="1">
    <citation type="submission" date="2019-01" db="EMBL/GenBank/DDBJ databases">
        <title>Draft genome sequence of Psathyrella aberdarensis IHI B618.</title>
        <authorList>
            <person name="Buettner E."/>
            <person name="Kellner H."/>
        </authorList>
    </citation>
    <scope>NUCLEOTIDE SEQUENCE [LARGE SCALE GENOMIC DNA]</scope>
    <source>
        <strain evidence="3 4">IHI B618</strain>
    </source>
</reference>
<feature type="domain" description="AAA+ ATPase" evidence="2">
    <location>
        <begin position="111"/>
        <end position="312"/>
    </location>
</feature>
<accession>A0A4Q2D7S9</accession>
<evidence type="ECO:0000313" key="4">
    <source>
        <dbReference type="Proteomes" id="UP000290288"/>
    </source>
</evidence>
<protein>
    <recommendedName>
        <fullName evidence="2">AAA+ ATPase domain-containing protein</fullName>
    </recommendedName>
</protein>
<dbReference type="PANTHER" id="PTHR10039:SF5">
    <property type="entry name" value="NACHT DOMAIN-CONTAINING PROTEIN"/>
    <property type="match status" value="1"/>
</dbReference>
<organism evidence="3 4">
    <name type="scientific">Candolleomyces aberdarensis</name>
    <dbReference type="NCBI Taxonomy" id="2316362"/>
    <lineage>
        <taxon>Eukaryota</taxon>
        <taxon>Fungi</taxon>
        <taxon>Dikarya</taxon>
        <taxon>Basidiomycota</taxon>
        <taxon>Agaricomycotina</taxon>
        <taxon>Agaricomycetes</taxon>
        <taxon>Agaricomycetidae</taxon>
        <taxon>Agaricales</taxon>
        <taxon>Agaricineae</taxon>
        <taxon>Psathyrellaceae</taxon>
        <taxon>Candolleomyces</taxon>
    </lineage>
</organism>
<keyword evidence="4" id="KW-1185">Reference proteome</keyword>
<dbReference type="OrthoDB" id="2966833at2759"/>
<dbReference type="InterPro" id="IPR027417">
    <property type="entry name" value="P-loop_NTPase"/>
</dbReference>
<dbReference type="Proteomes" id="UP000290288">
    <property type="component" value="Unassembled WGS sequence"/>
</dbReference>
<evidence type="ECO:0000259" key="2">
    <source>
        <dbReference type="SMART" id="SM00382"/>
    </source>
</evidence>
<name>A0A4Q2D7S9_9AGAR</name>
<dbReference type="SMART" id="SM00382">
    <property type="entry name" value="AAA"/>
    <property type="match status" value="2"/>
</dbReference>
<dbReference type="Pfam" id="PF24883">
    <property type="entry name" value="NPHP3_N"/>
    <property type="match status" value="2"/>
</dbReference>
<dbReference type="PANTHER" id="PTHR10039">
    <property type="entry name" value="AMELOGENIN"/>
    <property type="match status" value="1"/>
</dbReference>
<evidence type="ECO:0000313" key="3">
    <source>
        <dbReference type="EMBL" id="RXW15299.1"/>
    </source>
</evidence>
<feature type="domain" description="AAA+ ATPase" evidence="2">
    <location>
        <begin position="654"/>
        <end position="847"/>
    </location>
</feature>
<evidence type="ECO:0000256" key="1">
    <source>
        <dbReference type="ARBA" id="ARBA00022737"/>
    </source>
</evidence>
<dbReference type="Gene3D" id="3.40.50.300">
    <property type="entry name" value="P-loop containing nucleotide triphosphate hydrolases"/>
    <property type="match status" value="2"/>
</dbReference>
<dbReference type="InterPro" id="IPR003593">
    <property type="entry name" value="AAA+_ATPase"/>
</dbReference>
<proteinExistence type="predicted"/>
<gene>
    <name evidence="3" type="ORF">EST38_g10543</name>
</gene>